<accession>A0A8H2ZIS2</accession>
<dbReference type="InterPro" id="IPR018731">
    <property type="entry name" value="Atg13_N"/>
</dbReference>
<evidence type="ECO:0000256" key="3">
    <source>
        <dbReference type="ARBA" id="ARBA00013801"/>
    </source>
</evidence>
<comment type="subcellular location">
    <subcellularLocation>
        <location evidence="1">Preautophagosomal structure</location>
    </subcellularLocation>
</comment>
<keyword evidence="9" id="KW-1185">Reference proteome</keyword>
<comment type="caution">
    <text evidence="8">The sequence shown here is derived from an EMBL/GenBank/DDBJ whole genome shotgun (WGS) entry which is preliminary data.</text>
</comment>
<dbReference type="Proteomes" id="UP000644660">
    <property type="component" value="Unassembled WGS sequence"/>
</dbReference>
<dbReference type="Gene3D" id="6.10.140.1900">
    <property type="match status" value="1"/>
</dbReference>
<dbReference type="InterPro" id="IPR036570">
    <property type="entry name" value="HORMA_dom_sf"/>
</dbReference>
<dbReference type="OrthoDB" id="70161at2759"/>
<dbReference type="AlphaFoldDB" id="A0A8H2ZIS2"/>
<organism evidence="8 9">
    <name type="scientific">Maudiozyma barnettii</name>
    <dbReference type="NCBI Taxonomy" id="61262"/>
    <lineage>
        <taxon>Eukaryota</taxon>
        <taxon>Fungi</taxon>
        <taxon>Dikarya</taxon>
        <taxon>Ascomycota</taxon>
        <taxon>Saccharomycotina</taxon>
        <taxon>Saccharomycetes</taxon>
        <taxon>Saccharomycetales</taxon>
        <taxon>Saccharomycetaceae</taxon>
        <taxon>Maudiozyma</taxon>
    </lineage>
</organism>
<dbReference type="EMBL" id="CAEFZW010000013">
    <property type="protein sequence ID" value="CAB4257244.1"/>
    <property type="molecule type" value="Genomic_DNA"/>
</dbReference>
<name>A0A8H2ZIS2_9SACH</name>
<feature type="region of interest" description="Disordered" evidence="6">
    <location>
        <begin position="662"/>
        <end position="685"/>
    </location>
</feature>
<dbReference type="GO" id="GO:0034497">
    <property type="term" value="P:protein localization to phagophore assembly site"/>
    <property type="evidence" value="ECO:0007669"/>
    <property type="project" value="TreeGrafter"/>
</dbReference>
<gene>
    <name evidence="8" type="ORF">KABA2_13S06336</name>
</gene>
<protein>
    <recommendedName>
        <fullName evidence="3 5">Autophagy-related protein 13</fullName>
    </recommendedName>
</protein>
<dbReference type="PANTHER" id="PTHR13430:SF4">
    <property type="entry name" value="AUTOPHAGY-RELATED PROTEIN 13"/>
    <property type="match status" value="1"/>
</dbReference>
<dbReference type="RefSeq" id="XP_041409088.1">
    <property type="nucleotide sequence ID" value="XM_041553154.1"/>
</dbReference>
<keyword evidence="4 5" id="KW-0072">Autophagy</keyword>
<dbReference type="GO" id="GO:0034727">
    <property type="term" value="P:piecemeal microautophagy of the nucleus"/>
    <property type="evidence" value="ECO:0007669"/>
    <property type="project" value="TreeGrafter"/>
</dbReference>
<evidence type="ECO:0000256" key="2">
    <source>
        <dbReference type="ARBA" id="ARBA00005246"/>
    </source>
</evidence>
<feature type="domain" description="Autophagy-related protein 13 N-terminal" evidence="7">
    <location>
        <begin position="15"/>
        <end position="256"/>
    </location>
</feature>
<reference evidence="8 9" key="1">
    <citation type="submission" date="2020-05" db="EMBL/GenBank/DDBJ databases">
        <authorList>
            <person name="Casaregola S."/>
            <person name="Devillers H."/>
            <person name="Grondin C."/>
        </authorList>
    </citation>
    <scope>NUCLEOTIDE SEQUENCE [LARGE SCALE GENOMIC DNA]</scope>
    <source>
        <strain evidence="8 9">CLIB 1767</strain>
    </source>
</reference>
<evidence type="ECO:0000313" key="9">
    <source>
        <dbReference type="Proteomes" id="UP000644660"/>
    </source>
</evidence>
<dbReference type="GO" id="GO:1990316">
    <property type="term" value="C:Atg1/ULK1 kinase complex"/>
    <property type="evidence" value="ECO:0007669"/>
    <property type="project" value="InterPro"/>
</dbReference>
<evidence type="ECO:0000256" key="1">
    <source>
        <dbReference type="ARBA" id="ARBA00004329"/>
    </source>
</evidence>
<sequence length="787" mass="88634">MSSNKEEESEVYNLIDSFFLKSSLLICSVVSQKQSHCPSFDEHWFQANVKDTYNLPDIINKWISFDGTKTLPPLVIDVFLDLRDLTSSNTVRLQDNDENLWNVCKGTKKTEIMLERWLIELDDDSTTFKTYDSSQTTDINISDQLTLLLRYLHTLVKLLPMYELVKQEQNHYEQNDPTRAYNSKLTPVIGARIVDGSKPILSKGRIGLSKPILGIYANIINDNNFPSHLEQKKITPVWTKFGLLRVSVSYRRDCKFVIEDTESHNLQNPMSIHNQIDDIKRAKQVPGSNIRTGSLSPRSREYSLMSFDRNKSTSNQNSLNQRKSISISRQVQPFKVGSVNSVVMNNQNMSQNSSRNPSNSSFINSAQIRRTSNGSNTGYIGHLNTPSNQTLNFDSTSVDSGSKYMSSFGNLRRHSSINKNQEAVANERKLLNLNKPSATAMQPSISVQSEILPEATEDILNFVKILDEKPDIKGKHPSQSNNSVNTISSSLLKFQNLRPSNDLLSEDVSMSVSLDQPPGEQPHQPLPPHIDHFAASYSPHLQTVPGGDGGRRRRSSSISYSHSPLPSPFSPSTQYPSIPSKLVGQQDEQEVDIVPSTTRDVLETQINVIKPASSSYLDTGEYIPPHTIPNLNSSSFNLTSRKNSINEEDEEQDDELLINTKPTNYDEINGRNLRGSSSPRSFDSISSSFNRNRLAYKQPYQQFSQPAIAEASVQAKLHKPGIHSTDILEDQDRLIRRRRDSEEDSSRQNVIQRNNGNSDSNNKSLENNANDDDGMVFFMSDMNLSHE</sequence>
<evidence type="ECO:0000256" key="5">
    <source>
        <dbReference type="RuleBase" id="RU361214"/>
    </source>
</evidence>
<feature type="region of interest" description="Disordered" evidence="6">
    <location>
        <begin position="511"/>
        <end position="588"/>
    </location>
</feature>
<comment type="similarity">
    <text evidence="2 5">Belongs to the ATG13 family. Fungi subfamily.</text>
</comment>
<dbReference type="GeneID" id="64860359"/>
<dbReference type="GO" id="GO:0005829">
    <property type="term" value="C:cytosol"/>
    <property type="evidence" value="ECO:0007669"/>
    <property type="project" value="TreeGrafter"/>
</dbReference>
<dbReference type="GO" id="GO:0000423">
    <property type="term" value="P:mitophagy"/>
    <property type="evidence" value="ECO:0007669"/>
    <property type="project" value="TreeGrafter"/>
</dbReference>
<feature type="region of interest" description="Disordered" evidence="6">
    <location>
        <begin position="737"/>
        <end position="787"/>
    </location>
</feature>
<feature type="compositionally biased region" description="Polar residues" evidence="6">
    <location>
        <begin position="749"/>
        <end position="768"/>
    </location>
</feature>
<evidence type="ECO:0000259" key="7">
    <source>
        <dbReference type="Pfam" id="PF10033"/>
    </source>
</evidence>
<dbReference type="PANTHER" id="PTHR13430">
    <property type="match status" value="1"/>
</dbReference>
<proteinExistence type="inferred from homology"/>
<dbReference type="InterPro" id="IPR040182">
    <property type="entry name" value="ATG13"/>
</dbReference>
<dbReference type="GO" id="GO:0000407">
    <property type="term" value="C:phagophore assembly site"/>
    <property type="evidence" value="ECO:0007669"/>
    <property type="project" value="UniProtKB-SubCell"/>
</dbReference>
<feature type="compositionally biased region" description="Basic and acidic residues" evidence="6">
    <location>
        <begin position="737"/>
        <end position="746"/>
    </location>
</feature>
<feature type="compositionally biased region" description="Low complexity" evidence="6">
    <location>
        <begin position="676"/>
        <end position="685"/>
    </location>
</feature>
<dbReference type="Gene3D" id="3.30.900.10">
    <property type="entry name" value="HORMA domain"/>
    <property type="match status" value="1"/>
</dbReference>
<dbReference type="Pfam" id="PF10033">
    <property type="entry name" value="ATG13"/>
    <property type="match status" value="1"/>
</dbReference>
<evidence type="ECO:0000313" key="8">
    <source>
        <dbReference type="EMBL" id="CAB4257244.1"/>
    </source>
</evidence>
<evidence type="ECO:0000256" key="4">
    <source>
        <dbReference type="ARBA" id="ARBA00023006"/>
    </source>
</evidence>
<evidence type="ECO:0000256" key="6">
    <source>
        <dbReference type="SAM" id="MobiDB-lite"/>
    </source>
</evidence>